<dbReference type="PRINTS" id="PR00364">
    <property type="entry name" value="DISEASERSIST"/>
</dbReference>
<evidence type="ECO:0000259" key="10">
    <source>
        <dbReference type="Pfam" id="PF23559"/>
    </source>
</evidence>
<dbReference type="SUPFAM" id="SSF52058">
    <property type="entry name" value="L domain-like"/>
    <property type="match status" value="1"/>
</dbReference>
<dbReference type="Gene3D" id="1.10.10.10">
    <property type="entry name" value="Winged helix-like DNA-binding domain superfamily/Winged helix DNA-binding domain"/>
    <property type="match status" value="1"/>
</dbReference>
<proteinExistence type="evidence at transcript level"/>
<evidence type="ECO:0000256" key="3">
    <source>
        <dbReference type="ARBA" id="ARBA00022737"/>
    </source>
</evidence>
<dbReference type="SUPFAM" id="SSF52540">
    <property type="entry name" value="P-loop containing nucleoside triphosphate hydrolases"/>
    <property type="match status" value="1"/>
</dbReference>
<dbReference type="InterPro" id="IPR041118">
    <property type="entry name" value="Rx_N"/>
</dbReference>
<evidence type="ECO:0000256" key="5">
    <source>
        <dbReference type="ARBA" id="ARBA00022821"/>
    </source>
</evidence>
<evidence type="ECO:0000259" key="8">
    <source>
        <dbReference type="Pfam" id="PF00931"/>
    </source>
</evidence>
<dbReference type="Pfam" id="PF23559">
    <property type="entry name" value="WHD_DRP"/>
    <property type="match status" value="1"/>
</dbReference>
<dbReference type="GO" id="GO:0005524">
    <property type="term" value="F:ATP binding"/>
    <property type="evidence" value="ECO:0007669"/>
    <property type="project" value="UniProtKB-KW"/>
</dbReference>
<evidence type="ECO:0000256" key="2">
    <source>
        <dbReference type="ARBA" id="ARBA00022614"/>
    </source>
</evidence>
<dbReference type="Gene3D" id="1.20.5.4130">
    <property type="match status" value="1"/>
</dbReference>
<keyword evidence="5" id="KW-0611">Plant defense</keyword>
<evidence type="ECO:0000256" key="7">
    <source>
        <dbReference type="SAM" id="MobiDB-lite"/>
    </source>
</evidence>
<accession>A0A8K1IB71</accession>
<keyword evidence="3" id="KW-0677">Repeat</keyword>
<feature type="region of interest" description="Disordered" evidence="7">
    <location>
        <begin position="41"/>
        <end position="67"/>
    </location>
</feature>
<feature type="domain" description="Disease resistance protein winged helix" evidence="10">
    <location>
        <begin position="545"/>
        <end position="609"/>
    </location>
</feature>
<evidence type="ECO:0000313" key="11">
    <source>
        <dbReference type="EMBL" id="UBY07370.1"/>
    </source>
</evidence>
<protein>
    <submittedName>
        <fullName evidence="11">NBS-LRR disease resistance protein</fullName>
    </submittedName>
</protein>
<dbReference type="InterPro" id="IPR036388">
    <property type="entry name" value="WH-like_DNA-bd_sf"/>
</dbReference>
<dbReference type="InterPro" id="IPR002182">
    <property type="entry name" value="NB-ARC"/>
</dbReference>
<name>A0A8K1IB71_9POAL</name>
<dbReference type="InterPro" id="IPR058922">
    <property type="entry name" value="WHD_DRP"/>
</dbReference>
<dbReference type="InterPro" id="IPR042197">
    <property type="entry name" value="Apaf_helical"/>
</dbReference>
<dbReference type="PANTHER" id="PTHR36766:SF40">
    <property type="entry name" value="DISEASE RESISTANCE PROTEIN RGA3"/>
    <property type="match status" value="1"/>
</dbReference>
<dbReference type="InterPro" id="IPR032675">
    <property type="entry name" value="LRR_dom_sf"/>
</dbReference>
<evidence type="ECO:0000259" key="9">
    <source>
        <dbReference type="Pfam" id="PF18052"/>
    </source>
</evidence>
<dbReference type="Gene3D" id="1.10.8.430">
    <property type="entry name" value="Helical domain of apoptotic protease-activating factors"/>
    <property type="match status" value="1"/>
</dbReference>
<feature type="domain" description="Disease resistance N-terminal" evidence="9">
    <location>
        <begin position="121"/>
        <end position="176"/>
    </location>
</feature>
<dbReference type="GO" id="GO:0006952">
    <property type="term" value="P:defense response"/>
    <property type="evidence" value="ECO:0007669"/>
    <property type="project" value="UniProtKB-KW"/>
</dbReference>
<dbReference type="GO" id="GO:0051707">
    <property type="term" value="P:response to other organism"/>
    <property type="evidence" value="ECO:0007669"/>
    <property type="project" value="UniProtKB-ARBA"/>
</dbReference>
<dbReference type="InterPro" id="IPR027417">
    <property type="entry name" value="P-loop_NTPase"/>
</dbReference>
<sequence>MKKKKHPHFLIPQIQLFVPRPSPLSRSRPSPSQRPWCELRRQAAGARPQAGGGSLRTGVGVRRGQKRNRQTRVAMSISGAIGVISGINECANLFQWARSSISSLHSRWSGKQEQHLQDEVLHLQSGLQYLSDTLPAMYNLIDQAEWRSHKHCVAELLPKFSDAVYDAEDILDEFRWYERKVTVEGIASQSPFIDLFNCVIQGSFNKVKDIQKRLENLSSLLEKMGLGEATPRFDKSVRPETSSFPIETIMFGRDQELNQVIQLLVVTEGDSTTKAHSKRKRECRTVNSSKRTSATINHVCNEQENGLAVLPIVGIGGVGKTTMAQHIYQQVKRRFKKTIWLSVSDDFDVKRLTKEALQSISGEERTGQLDSLQHALHKTVCQKKLLIVLDDLWDDALKENGQSWKRFCAPFKNVRKGSMMLVTTRSQKVADGVRTMETLKLNDLKDDVLWNFFKLCMFGSERFSNDHELEQIGRSIFPKLKGSPLAAKTLGRMLRMNRHTAYWNNVLESELWELRQQEDDILPALRLSYMYLPFHLKRCFSFCGVYPKGHEFGKDYLSEIWVAEGFVEPQGDIPIQDIASQYFEDLASRSFFQKVHGAYVIHDLLHDMVQMVSKNDCFILKNVNDFQKIPKNVRHLSVLSNPKFDYSKLFSLCKHEKLRTLICNMPLEDKVVAPVMDHWCTELGRMRVIICASTAGLPGSICHLKHLRYLEISRASPLKSLPSTFYSLYNLQVLYIGECKIESLPSDFDKLISLRRIELCGFRYYLEYQLNCDALEAKQKKRYVHGLKVHRSSMMIRQNNGTEALQLLQPPNGLKSFLISLANIGIFTSLMDLAISDCHKLSSLEHFLHPASIPAIKKIVVKNCARLISVPTERFVEFHCLEELEVVHCRNICSQSLVAPSLKRLVLGYSGNLADNIECCSLTSFFLYYSRHTSIHLQHLPALMSLSIARCESLTSVRPAIFTNFSHCGCSANSITSFLSLTVLTISGCTKLPTLDGLLTQECLPVVERIYIAHCDELLSLPGDRLGSFLCLKDLEIYDCQRLDWQRGLVLPSTLQRLALGQCGGISAWVPSCLQNLASLISLEISECPGITSIPGDIWRTDLASLEELYITDCPDLVSIGGWEAVAQLGTLHVSGCPKMMEMEQPVKRGGD</sequence>
<comment type="similarity">
    <text evidence="1">Belongs to the disease resistance NB-LRR family.</text>
</comment>
<dbReference type="Pfam" id="PF00931">
    <property type="entry name" value="NB-ARC"/>
    <property type="match status" value="1"/>
</dbReference>
<dbReference type="Gene3D" id="3.40.50.300">
    <property type="entry name" value="P-loop containing nucleotide triphosphate hydrolases"/>
    <property type="match status" value="1"/>
</dbReference>
<dbReference type="AlphaFoldDB" id="A0A8K1IB71"/>
<evidence type="ECO:0000256" key="6">
    <source>
        <dbReference type="ARBA" id="ARBA00022840"/>
    </source>
</evidence>
<dbReference type="PANTHER" id="PTHR36766">
    <property type="entry name" value="PLANT BROAD-SPECTRUM MILDEW RESISTANCE PROTEIN RPW8"/>
    <property type="match status" value="1"/>
</dbReference>
<keyword evidence="4" id="KW-0547">Nucleotide-binding</keyword>
<dbReference type="EMBL" id="MZ672771">
    <property type="protein sequence ID" value="UBY07370.1"/>
    <property type="molecule type" value="mRNA"/>
</dbReference>
<evidence type="ECO:0000256" key="1">
    <source>
        <dbReference type="ARBA" id="ARBA00008894"/>
    </source>
</evidence>
<feature type="domain" description="NB-ARC" evidence="8">
    <location>
        <begin position="296"/>
        <end position="458"/>
    </location>
</feature>
<dbReference type="Pfam" id="PF18052">
    <property type="entry name" value="Rx_N"/>
    <property type="match status" value="1"/>
</dbReference>
<evidence type="ECO:0000256" key="4">
    <source>
        <dbReference type="ARBA" id="ARBA00022741"/>
    </source>
</evidence>
<dbReference type="GO" id="GO:0043531">
    <property type="term" value="F:ADP binding"/>
    <property type="evidence" value="ECO:0007669"/>
    <property type="project" value="InterPro"/>
</dbReference>
<keyword evidence="2" id="KW-0433">Leucine-rich repeat</keyword>
<keyword evidence="6" id="KW-0067">ATP-binding</keyword>
<dbReference type="Gene3D" id="3.80.10.10">
    <property type="entry name" value="Ribonuclease Inhibitor"/>
    <property type="match status" value="3"/>
</dbReference>
<reference evidence="11" key="1">
    <citation type="submission" date="2021-07" db="EMBL/GenBank/DDBJ databases">
        <title>Genome-wide identification of the NLR gene family in Haynaldia villosa by SMRT-RenSeq.</title>
        <authorList>
            <person name="Huang Z."/>
            <person name="Qiao F."/>
            <person name="Yang B."/>
            <person name="Liu J."/>
            <person name="Liu Y."/>
            <person name="Wulff B.B.H."/>
            <person name="Hu P."/>
            <person name="Lv Z."/>
            <person name="Zhang R."/>
            <person name="Chen P."/>
            <person name="Xing L."/>
            <person name="Cao A."/>
        </authorList>
    </citation>
    <scope>NUCLEOTIDE SEQUENCE</scope>
    <source>
        <strain evidence="11">Hv_Contig_887_nlr_1</strain>
    </source>
</reference>
<organism evidence="11">
    <name type="scientific">Dasypyrum villosum</name>
    <dbReference type="NCBI Taxonomy" id="40247"/>
    <lineage>
        <taxon>Eukaryota</taxon>
        <taxon>Viridiplantae</taxon>
        <taxon>Streptophyta</taxon>
        <taxon>Embryophyta</taxon>
        <taxon>Tracheophyta</taxon>
        <taxon>Spermatophyta</taxon>
        <taxon>Magnoliopsida</taxon>
        <taxon>Liliopsida</taxon>
        <taxon>Poales</taxon>
        <taxon>Poaceae</taxon>
        <taxon>BOP clade</taxon>
        <taxon>Pooideae</taxon>
        <taxon>Triticodae</taxon>
        <taxon>Triticeae</taxon>
        <taxon>Triticinae</taxon>
        <taxon>Dasypyrum</taxon>
    </lineage>
</organism>